<proteinExistence type="predicted"/>
<evidence type="ECO:0000256" key="2">
    <source>
        <dbReference type="ARBA" id="ARBA00023315"/>
    </source>
</evidence>
<sequence length="139" mass="15961">MHIDLIIKSIYPEDTYDLRHSVLWPDKSQSYVMIAEDAEGYHYGAIRGEELVSVISLFLEGDEARFRKFATQPDCQRQGIGSALLTHTLQEARRLGARTIWCDARAEAAAFYQRFGMAVEGERFYKGPIPYVRMRKSLP</sequence>
<keyword evidence="5" id="KW-1185">Reference proteome</keyword>
<gene>
    <name evidence="4" type="ORF">FHG12_12270</name>
</gene>
<feature type="domain" description="N-acetyltransferase" evidence="3">
    <location>
        <begin position="1"/>
        <end position="139"/>
    </location>
</feature>
<dbReference type="OrthoDB" id="1178186at2"/>
<organism evidence="4 5">
    <name type="scientific">Hymenobacter jejuensis</name>
    <dbReference type="NCBI Taxonomy" id="2502781"/>
    <lineage>
        <taxon>Bacteria</taxon>
        <taxon>Pseudomonadati</taxon>
        <taxon>Bacteroidota</taxon>
        <taxon>Cytophagia</taxon>
        <taxon>Cytophagales</taxon>
        <taxon>Hymenobacteraceae</taxon>
        <taxon>Hymenobacter</taxon>
    </lineage>
</organism>
<dbReference type="InterPro" id="IPR050680">
    <property type="entry name" value="YpeA/RimI_acetyltransf"/>
</dbReference>
<keyword evidence="2" id="KW-0012">Acyltransferase</keyword>
<reference evidence="4 5" key="1">
    <citation type="submission" date="2019-06" db="EMBL/GenBank/DDBJ databases">
        <authorList>
            <person name="Srinivasan S."/>
        </authorList>
    </citation>
    <scope>NUCLEOTIDE SEQUENCE [LARGE SCALE GENOMIC DNA]</scope>
    <source>
        <strain evidence="4 5">17J68-5</strain>
    </source>
</reference>
<dbReference type="SUPFAM" id="SSF55729">
    <property type="entry name" value="Acyl-CoA N-acyltransferases (Nat)"/>
    <property type="match status" value="1"/>
</dbReference>
<keyword evidence="1 4" id="KW-0808">Transferase</keyword>
<evidence type="ECO:0000256" key="1">
    <source>
        <dbReference type="ARBA" id="ARBA00022679"/>
    </source>
</evidence>
<dbReference type="PROSITE" id="PS51186">
    <property type="entry name" value="GNAT"/>
    <property type="match status" value="1"/>
</dbReference>
<dbReference type="Proteomes" id="UP000305398">
    <property type="component" value="Chromosome"/>
</dbReference>
<evidence type="ECO:0000313" key="5">
    <source>
        <dbReference type="Proteomes" id="UP000305398"/>
    </source>
</evidence>
<name>A0A5B8A0K6_9BACT</name>
<dbReference type="Pfam" id="PF13673">
    <property type="entry name" value="Acetyltransf_10"/>
    <property type="match status" value="1"/>
</dbReference>
<dbReference type="KEGG" id="hyj:FHG12_12270"/>
<evidence type="ECO:0000313" key="4">
    <source>
        <dbReference type="EMBL" id="QDA60830.1"/>
    </source>
</evidence>
<dbReference type="PANTHER" id="PTHR43420">
    <property type="entry name" value="ACETYLTRANSFERASE"/>
    <property type="match status" value="1"/>
</dbReference>
<protein>
    <submittedName>
        <fullName evidence="4">GNAT family N-acetyltransferase</fullName>
    </submittedName>
</protein>
<dbReference type="CDD" id="cd04301">
    <property type="entry name" value="NAT_SF"/>
    <property type="match status" value="1"/>
</dbReference>
<dbReference type="AlphaFoldDB" id="A0A5B8A0K6"/>
<accession>A0A5B8A0K6</accession>
<dbReference type="Gene3D" id="3.40.630.30">
    <property type="match status" value="1"/>
</dbReference>
<dbReference type="EMBL" id="CP040896">
    <property type="protein sequence ID" value="QDA60830.1"/>
    <property type="molecule type" value="Genomic_DNA"/>
</dbReference>
<dbReference type="GO" id="GO:0016747">
    <property type="term" value="F:acyltransferase activity, transferring groups other than amino-acyl groups"/>
    <property type="evidence" value="ECO:0007669"/>
    <property type="project" value="InterPro"/>
</dbReference>
<dbReference type="InterPro" id="IPR016181">
    <property type="entry name" value="Acyl_CoA_acyltransferase"/>
</dbReference>
<dbReference type="InterPro" id="IPR000182">
    <property type="entry name" value="GNAT_dom"/>
</dbReference>
<evidence type="ECO:0000259" key="3">
    <source>
        <dbReference type="PROSITE" id="PS51186"/>
    </source>
</evidence>